<evidence type="ECO:0000313" key="2">
    <source>
        <dbReference type="EMBL" id="CAD6264805.1"/>
    </source>
</evidence>
<feature type="compositionally biased region" description="Basic and acidic residues" evidence="1">
    <location>
        <begin position="14"/>
        <end position="27"/>
    </location>
</feature>
<feature type="compositionally biased region" description="Basic and acidic residues" evidence="1">
    <location>
        <begin position="42"/>
        <end position="54"/>
    </location>
</feature>
<evidence type="ECO:0000313" key="3">
    <source>
        <dbReference type="Proteomes" id="UP000604825"/>
    </source>
</evidence>
<proteinExistence type="predicted"/>
<feature type="compositionally biased region" description="Basic and acidic residues" evidence="1">
    <location>
        <begin position="72"/>
        <end position="100"/>
    </location>
</feature>
<feature type="compositionally biased region" description="Polar residues" evidence="1">
    <location>
        <begin position="445"/>
        <end position="469"/>
    </location>
</feature>
<feature type="region of interest" description="Disordered" evidence="1">
    <location>
        <begin position="238"/>
        <end position="278"/>
    </location>
</feature>
<organism evidence="2 3">
    <name type="scientific">Miscanthus lutarioriparius</name>
    <dbReference type="NCBI Taxonomy" id="422564"/>
    <lineage>
        <taxon>Eukaryota</taxon>
        <taxon>Viridiplantae</taxon>
        <taxon>Streptophyta</taxon>
        <taxon>Embryophyta</taxon>
        <taxon>Tracheophyta</taxon>
        <taxon>Spermatophyta</taxon>
        <taxon>Magnoliopsida</taxon>
        <taxon>Liliopsida</taxon>
        <taxon>Poales</taxon>
        <taxon>Poaceae</taxon>
        <taxon>PACMAD clade</taxon>
        <taxon>Panicoideae</taxon>
        <taxon>Andropogonodae</taxon>
        <taxon>Andropogoneae</taxon>
        <taxon>Saccharinae</taxon>
        <taxon>Miscanthus</taxon>
    </lineage>
</organism>
<protein>
    <submittedName>
        <fullName evidence="2">Uncharacterized protein</fullName>
    </submittedName>
</protein>
<gene>
    <name evidence="2" type="ORF">NCGR_LOCUS48110</name>
</gene>
<feature type="compositionally biased region" description="Polar residues" evidence="1">
    <location>
        <begin position="423"/>
        <end position="437"/>
    </location>
</feature>
<name>A0A811R435_9POAL</name>
<accession>A0A811R435</accession>
<evidence type="ECO:0000256" key="1">
    <source>
        <dbReference type="SAM" id="MobiDB-lite"/>
    </source>
</evidence>
<dbReference type="AlphaFoldDB" id="A0A811R435"/>
<feature type="compositionally biased region" description="Basic residues" evidence="1">
    <location>
        <begin position="28"/>
        <end position="41"/>
    </location>
</feature>
<feature type="compositionally biased region" description="Basic residues" evidence="1">
    <location>
        <begin position="55"/>
        <end position="71"/>
    </location>
</feature>
<comment type="caution">
    <text evidence="2">The sequence shown here is derived from an EMBL/GenBank/DDBJ whole genome shotgun (WGS) entry which is preliminary data.</text>
</comment>
<dbReference type="PANTHER" id="PTHR34660:SF25">
    <property type="match status" value="1"/>
</dbReference>
<dbReference type="EMBL" id="CAJGYO010000013">
    <property type="protein sequence ID" value="CAD6264805.1"/>
    <property type="molecule type" value="Genomic_DNA"/>
</dbReference>
<feature type="region of interest" description="Disordered" evidence="1">
    <location>
        <begin position="1"/>
        <end position="102"/>
    </location>
</feature>
<feature type="region of interest" description="Disordered" evidence="1">
    <location>
        <begin position="373"/>
        <end position="398"/>
    </location>
</feature>
<keyword evidence="3" id="KW-1185">Reference proteome</keyword>
<feature type="compositionally biased region" description="Pro residues" evidence="1">
    <location>
        <begin position="1"/>
        <end position="11"/>
    </location>
</feature>
<feature type="region of interest" description="Disordered" evidence="1">
    <location>
        <begin position="423"/>
        <end position="475"/>
    </location>
</feature>
<sequence>MSRCFPFPPPGFESRPRSEEHHKDLLRKEKHKDKKHRKGKDRGKGETKEKGRDHRKDKHNRKHKRAKCRERKKNEDIYKDRNQTLRHRKPEEKLQHESVKDTIPADELVSRIFGQGDHTDPKYNNTELLPWSTDSIGCTGSKEKERNFLGRMVKKSAQATEDNYGMVQKSDSIAHANKKGMCRGIDSKTEIKNGKSLQDRSAEMHSRRRYNCNGVRVRHDNSDTQRSSEVVHTATGRVTPNSNTFQRTEETGKDPDISVHSANVKNDRSSTKGLGEENQSANNFCRKMDRQFARNKDGAVEGNARCNYRKSLEGKDRDIVVKKRKTECKNKDKEVEKNGTVNEQKHEDLGALGASKDKVDNLVHSGCLNEQKFASDIRKTEDSGPNSSPHEHSMRTSKLPMTSLSSLTCVDEKISQHPQWITHQSSTEPAGVNTSDLGQHECRHSYNNGITGSRYSEEQMPSVSSSGYESNKGYLKQPHPDTKYLSQVHCIPSTQDFSEYIDQDWLFSVDHIRRKTVTLEAVESRQVWSDAQLIDTADVIAMPYVVPL</sequence>
<dbReference type="PANTHER" id="PTHR34660">
    <property type="entry name" value="MYB-LIKE PROTEIN X"/>
    <property type="match status" value="1"/>
</dbReference>
<reference evidence="2" key="1">
    <citation type="submission" date="2020-10" db="EMBL/GenBank/DDBJ databases">
        <authorList>
            <person name="Han B."/>
            <person name="Lu T."/>
            <person name="Zhao Q."/>
            <person name="Huang X."/>
            <person name="Zhao Y."/>
        </authorList>
    </citation>
    <scope>NUCLEOTIDE SEQUENCE</scope>
</reference>
<feature type="compositionally biased region" description="Basic and acidic residues" evidence="1">
    <location>
        <begin position="373"/>
        <end position="382"/>
    </location>
</feature>
<dbReference type="OrthoDB" id="1913135at2759"/>
<dbReference type="Proteomes" id="UP000604825">
    <property type="component" value="Unassembled WGS sequence"/>
</dbReference>
<feature type="compositionally biased region" description="Basic and acidic residues" evidence="1">
    <location>
        <begin position="247"/>
        <end position="257"/>
    </location>
</feature>